<dbReference type="InterPro" id="IPR006073">
    <property type="entry name" value="GTP-bd"/>
</dbReference>
<proteinExistence type="predicted"/>
<dbReference type="EMBL" id="JAECZA010000281">
    <property type="protein sequence ID" value="MBH8577341.1"/>
    <property type="molecule type" value="Genomic_DNA"/>
</dbReference>
<dbReference type="RefSeq" id="WP_214436037.1">
    <property type="nucleotide sequence ID" value="NZ_CAWPUQ010000215.1"/>
</dbReference>
<dbReference type="Proteomes" id="UP000662314">
    <property type="component" value="Unassembled WGS sequence"/>
</dbReference>
<evidence type="ECO:0000259" key="1">
    <source>
        <dbReference type="Pfam" id="PF01926"/>
    </source>
</evidence>
<sequence length="380" mass="41163">MEELSVTEAVANVIKKIKAPNILVIGATGTGKSSLINAVFGEDLAQVGTGLPVTQGFHFYSNGLVNIYDSAGYELGEGSAFVNTIFEFLYSKQKVEPEKQIHIVWYVISAPSARIEQFDIDIISLLHKYGIPLLIVLSQVDRASEQEVDSLKTVLSHFDITQSDDVIEIAASPLIIRGKPICEPFGLEEVVARTLEHLPEIYADAVRIAQVVDLKSKRELAWKLIAAAAVTTFGSAFIPIPGVSTGTNLAIQASLPVSIASVYGFRDARKFLQLTYEGVPTKTLVGFAGATLGLDVFRSVIPILGNAIAGGTAATGIAIVGLAYASTFEAMAKAHIDPKNSEETDKFLIDNFQKELKKYSDIVIRTTKDLTKVKDRFLDQ</sequence>
<gene>
    <name evidence="2" type="ORF">I8752_31120</name>
</gene>
<dbReference type="Gene3D" id="3.40.50.300">
    <property type="entry name" value="P-loop containing nucleotide triphosphate hydrolases"/>
    <property type="match status" value="1"/>
</dbReference>
<comment type="caution">
    <text evidence="2">The sequence shown here is derived from an EMBL/GenBank/DDBJ whole genome shotgun (WGS) entry which is preliminary data.</text>
</comment>
<feature type="domain" description="G" evidence="1">
    <location>
        <begin position="22"/>
        <end position="138"/>
    </location>
</feature>
<evidence type="ECO:0000313" key="3">
    <source>
        <dbReference type="Proteomes" id="UP000662314"/>
    </source>
</evidence>
<accession>A0A8J7IGN3</accession>
<dbReference type="SUPFAM" id="SSF52540">
    <property type="entry name" value="P-loop containing nucleoside triphosphate hydrolases"/>
    <property type="match status" value="1"/>
</dbReference>
<dbReference type="GO" id="GO:0005525">
    <property type="term" value="F:GTP binding"/>
    <property type="evidence" value="ECO:0007669"/>
    <property type="project" value="InterPro"/>
</dbReference>
<evidence type="ECO:0000313" key="2">
    <source>
        <dbReference type="EMBL" id="MBH8577341.1"/>
    </source>
</evidence>
<dbReference type="Pfam" id="PF01926">
    <property type="entry name" value="MMR_HSR1"/>
    <property type="match status" value="1"/>
</dbReference>
<dbReference type="InterPro" id="IPR027417">
    <property type="entry name" value="P-loop_NTPase"/>
</dbReference>
<protein>
    <submittedName>
        <fullName evidence="2">50S ribosome-binding GTPase</fullName>
    </submittedName>
</protein>
<reference evidence="2 3" key="1">
    <citation type="journal article" date="2021" name="Int. J. Syst. Evol. Microbiol.">
        <title>Amazonocrinis nigriterrae gen. nov., sp. nov., Atlanticothrix silvestris gen. nov., sp. nov. and Dendronalium phyllosphericum gen. nov., sp. nov., nostocacean cyanobacteria from Brazilian environments.</title>
        <authorList>
            <person name="Alvarenga D.O."/>
            <person name="Andreote A.P.D."/>
            <person name="Branco L.H.Z."/>
            <person name="Delbaje E."/>
            <person name="Cruz R.B."/>
            <person name="Varani A.M."/>
            <person name="Fiore M.F."/>
        </authorList>
    </citation>
    <scope>NUCLEOTIDE SEQUENCE [LARGE SCALE GENOMIC DNA]</scope>
    <source>
        <strain evidence="2 3">CENA369</strain>
    </source>
</reference>
<organism evidence="2 3">
    <name type="scientific">Dendronalium phyllosphericum CENA369</name>
    <dbReference type="NCBI Taxonomy" id="1725256"/>
    <lineage>
        <taxon>Bacteria</taxon>
        <taxon>Bacillati</taxon>
        <taxon>Cyanobacteriota</taxon>
        <taxon>Cyanophyceae</taxon>
        <taxon>Nostocales</taxon>
        <taxon>Nostocaceae</taxon>
        <taxon>Dendronalium</taxon>
        <taxon>Dendronalium phyllosphericum</taxon>
    </lineage>
</organism>
<dbReference type="CDD" id="cd00882">
    <property type="entry name" value="Ras_like_GTPase"/>
    <property type="match status" value="1"/>
</dbReference>
<keyword evidence="3" id="KW-1185">Reference proteome</keyword>
<name>A0A8J7IGN3_9NOST</name>
<dbReference type="AlphaFoldDB" id="A0A8J7IGN3"/>